<accession>A0A4Q9KGH3</accession>
<dbReference type="Pfam" id="PF01636">
    <property type="entry name" value="APH"/>
    <property type="match status" value="1"/>
</dbReference>
<dbReference type="InterPro" id="IPR011009">
    <property type="entry name" value="Kinase-like_dom_sf"/>
</dbReference>
<gene>
    <name evidence="2" type="ORF">ET989_03905</name>
</gene>
<dbReference type="SUPFAM" id="SSF56112">
    <property type="entry name" value="Protein kinase-like (PK-like)"/>
    <property type="match status" value="1"/>
</dbReference>
<comment type="caution">
    <text evidence="2">The sequence shown here is derived from an EMBL/GenBank/DDBJ whole genome shotgun (WGS) entry which is preliminary data.</text>
</comment>
<keyword evidence="3" id="KW-1185">Reference proteome</keyword>
<protein>
    <recommendedName>
        <fullName evidence="1">Aminoglycoside phosphotransferase domain-containing protein</fullName>
    </recommendedName>
</protein>
<reference evidence="2 3" key="1">
    <citation type="submission" date="2019-01" db="EMBL/GenBank/DDBJ databases">
        <title>Lactibacter flavus gen. nov., sp. nov., a novel bacterium of the family Propionibacteriaceae isolated from raw milk and dairy products.</title>
        <authorList>
            <person name="Huptas C."/>
            <person name="Wenning M."/>
            <person name="Breitenwieser F."/>
            <person name="Doll E."/>
            <person name="Von Neubeck M."/>
            <person name="Busse H.-J."/>
            <person name="Scherer S."/>
        </authorList>
    </citation>
    <scope>NUCLEOTIDE SEQUENCE [LARGE SCALE GENOMIC DNA]</scope>
    <source>
        <strain evidence="2 3">KCTC 33808</strain>
    </source>
</reference>
<dbReference type="AlphaFoldDB" id="A0A4Q9KGH3"/>
<dbReference type="EMBL" id="SDMQ01000002">
    <property type="protein sequence ID" value="TBT87450.1"/>
    <property type="molecule type" value="Genomic_DNA"/>
</dbReference>
<dbReference type="RefSeq" id="WP_131167236.1">
    <property type="nucleotide sequence ID" value="NZ_SDMQ01000002.1"/>
</dbReference>
<feature type="domain" description="Aminoglycoside phosphotransferase" evidence="1">
    <location>
        <begin position="96"/>
        <end position="258"/>
    </location>
</feature>
<organism evidence="2 3">
    <name type="scientific">Propioniciclava sinopodophylli</name>
    <dbReference type="NCBI Taxonomy" id="1837344"/>
    <lineage>
        <taxon>Bacteria</taxon>
        <taxon>Bacillati</taxon>
        <taxon>Actinomycetota</taxon>
        <taxon>Actinomycetes</taxon>
        <taxon>Propionibacteriales</taxon>
        <taxon>Propionibacteriaceae</taxon>
        <taxon>Propioniciclava</taxon>
    </lineage>
</organism>
<evidence type="ECO:0000313" key="3">
    <source>
        <dbReference type="Proteomes" id="UP000292373"/>
    </source>
</evidence>
<dbReference type="OrthoDB" id="7842280at2"/>
<proteinExistence type="predicted"/>
<dbReference type="InterPro" id="IPR002575">
    <property type="entry name" value="Aminoglycoside_PTrfase"/>
</dbReference>
<evidence type="ECO:0000259" key="1">
    <source>
        <dbReference type="Pfam" id="PF01636"/>
    </source>
</evidence>
<sequence length="332" mass="34528">MTVLDLLARASGQLDAVRAWPGADGSLTVEGRDASGRLRAGRLDADGLALADHGQDRKLPGLALAAGDDLLVHRLHKRAVVRRDGAYVKVLRRGRAAGVLAATEAVAGPCARAGLETASVLAAGDDTITFAPLAGRTLHDLGGDGLTGWAALAAAWPAFAHEPTGPATHDAAREADTLLTWVGHTEAFGAFPTQARALRRAAEAVAADLTGGEPDRPGLVHRDLHDKQVLWDAPYGRLGLLDLDTAAVGEPALDLANLDVHLDLRQRQGVLSGADVRRVRALLAPVADAVGATPARLGGYARSTRLRMACVYAFRPGAASWLGGWLDDALGA</sequence>
<dbReference type="Proteomes" id="UP000292373">
    <property type="component" value="Unassembled WGS sequence"/>
</dbReference>
<name>A0A4Q9KGH3_9ACTN</name>
<evidence type="ECO:0000313" key="2">
    <source>
        <dbReference type="EMBL" id="TBT87450.1"/>
    </source>
</evidence>
<dbReference type="Gene3D" id="3.90.1200.10">
    <property type="match status" value="1"/>
</dbReference>